<feature type="transmembrane region" description="Helical" evidence="7">
    <location>
        <begin position="78"/>
        <end position="97"/>
    </location>
</feature>
<name>A0ABY4U1E1_9SPHN</name>
<comment type="subcellular location">
    <subcellularLocation>
        <location evidence="1">Cell membrane</location>
        <topology evidence="1">Multi-pass membrane protein</topology>
    </subcellularLocation>
</comment>
<feature type="domain" description="DUF4131" evidence="9">
    <location>
        <begin position="51"/>
        <end position="200"/>
    </location>
</feature>
<dbReference type="PANTHER" id="PTHR30619:SF1">
    <property type="entry name" value="RECOMBINATION PROTEIN 2"/>
    <property type="match status" value="1"/>
</dbReference>
<reference evidence="10" key="1">
    <citation type="submission" date="2022-05" db="EMBL/GenBank/DDBJ databases">
        <title>Sphingomonas sp. strain RMG20 Genome sequencing and assembly.</title>
        <authorList>
            <person name="Kim I."/>
        </authorList>
    </citation>
    <scope>NUCLEOTIDE SEQUENCE</scope>
    <source>
        <strain evidence="10">RMG20</strain>
    </source>
</reference>
<dbReference type="InterPro" id="IPR052159">
    <property type="entry name" value="Competence_DNA_uptake"/>
</dbReference>
<dbReference type="RefSeq" id="WP_250753508.1">
    <property type="nucleotide sequence ID" value="NZ_CP098401.1"/>
</dbReference>
<proteinExistence type="predicted"/>
<feature type="domain" description="ComEC/Rec2-related protein" evidence="8">
    <location>
        <begin position="239"/>
        <end position="522"/>
    </location>
</feature>
<feature type="transmembrane region" description="Helical" evidence="7">
    <location>
        <begin position="322"/>
        <end position="339"/>
    </location>
</feature>
<dbReference type="Pfam" id="PF13567">
    <property type="entry name" value="DUF4131"/>
    <property type="match status" value="1"/>
</dbReference>
<evidence type="ECO:0000256" key="7">
    <source>
        <dbReference type="SAM" id="Phobius"/>
    </source>
</evidence>
<dbReference type="Pfam" id="PF03772">
    <property type="entry name" value="Competence"/>
    <property type="match status" value="1"/>
</dbReference>
<sequence length="741" mass="77470">MHLSRLQTPRAWRWPSLEGWLEAERDQLVLWIPVMLGGGIAAWFVLPDAAAWTAFVLAGIAVAVAGVVFPLGGRAGRVLLIAGLAAALGCALVWWRAERVAAPVLARAAIAEFTARVERIDALAARDLVRLRLAPVGAVGLPGRVRVNLATKDVPAGLTRGAVVRLRARLMPPPGAAVPGAYDFARVAWFDGLGATGRGVAPVTIVRAGEAPGGDLRARLSAHIQSRVPGGGGAIAASLATGDQGGIPDDDAEAMRRSGLAHLLSVSGLHITAVVGATMLIVLRLLALSPWAALHWRLPLVAAGAGALAAIGYTLLTGSEVPTVRSCIAALLVLAALALGREAVTLRLVAAGALVVLLIWPQAVVGASFQLSFAAVTAIVALHESVVVRGWFAPREEGGGRRLLRSLASLLATGLIVELALMPIGLFHFHKAGAYGALANIVAIPLTTFVVMPLEVVALLLDTVGLGAPVWWLAGRTLALLLWIAHTTANAPGAVAALPAMPRGAFGLMAVGGLWIALWRTRVRFAGVLPLVVGAVWAFATPPPDLIVTGDGRHLAIRTRDGGMALLRERAGDYVRDLLAEGGGVDGELPAIDDIAGARCNSDLCLMRFAGRASVLATRSGYFVEPLPLIRLCRKVDIVVSDRTLPRGCKPAWLKLDRGYLKASGGVTVSFDPPRIVSVAGQAGDHPWVRPATIMPPLPPRPPRKSRSRDGHPAAVAPDVRASRTQMAHRRDGQSAAADPQ</sequence>
<dbReference type="InterPro" id="IPR025405">
    <property type="entry name" value="DUF4131"/>
</dbReference>
<feature type="transmembrane region" description="Helical" evidence="7">
    <location>
        <begin position="52"/>
        <end position="71"/>
    </location>
</feature>
<evidence type="ECO:0000313" key="11">
    <source>
        <dbReference type="Proteomes" id="UP001055580"/>
    </source>
</evidence>
<evidence type="ECO:0000256" key="4">
    <source>
        <dbReference type="ARBA" id="ARBA00022989"/>
    </source>
</evidence>
<feature type="region of interest" description="Disordered" evidence="6">
    <location>
        <begin position="688"/>
        <end position="741"/>
    </location>
</feature>
<dbReference type="NCBIfam" id="TIGR00360">
    <property type="entry name" value="ComEC_N-term"/>
    <property type="match status" value="1"/>
</dbReference>
<feature type="transmembrane region" description="Helical" evidence="7">
    <location>
        <begin position="263"/>
        <end position="286"/>
    </location>
</feature>
<evidence type="ECO:0000256" key="6">
    <source>
        <dbReference type="SAM" id="MobiDB-lite"/>
    </source>
</evidence>
<dbReference type="PANTHER" id="PTHR30619">
    <property type="entry name" value="DNA INTERNALIZATION/COMPETENCE PROTEIN COMEC/REC2"/>
    <property type="match status" value="1"/>
</dbReference>
<evidence type="ECO:0000256" key="3">
    <source>
        <dbReference type="ARBA" id="ARBA00022692"/>
    </source>
</evidence>
<evidence type="ECO:0000256" key="2">
    <source>
        <dbReference type="ARBA" id="ARBA00022475"/>
    </source>
</evidence>
<accession>A0ABY4U1E1</accession>
<feature type="transmembrane region" description="Helical" evidence="7">
    <location>
        <begin position="298"/>
        <end position="316"/>
    </location>
</feature>
<keyword evidence="2" id="KW-1003">Cell membrane</keyword>
<feature type="transmembrane region" description="Helical" evidence="7">
    <location>
        <begin position="346"/>
        <end position="365"/>
    </location>
</feature>
<evidence type="ECO:0000256" key="5">
    <source>
        <dbReference type="ARBA" id="ARBA00023136"/>
    </source>
</evidence>
<feature type="transmembrane region" description="Helical" evidence="7">
    <location>
        <begin position="459"/>
        <end position="484"/>
    </location>
</feature>
<dbReference type="Proteomes" id="UP001055580">
    <property type="component" value="Chromosome"/>
</dbReference>
<evidence type="ECO:0000256" key="1">
    <source>
        <dbReference type="ARBA" id="ARBA00004651"/>
    </source>
</evidence>
<feature type="transmembrane region" description="Helical" evidence="7">
    <location>
        <begin position="432"/>
        <end position="452"/>
    </location>
</feature>
<dbReference type="EMBL" id="CP098401">
    <property type="protein sequence ID" value="URW76363.1"/>
    <property type="molecule type" value="Genomic_DNA"/>
</dbReference>
<feature type="transmembrane region" description="Helical" evidence="7">
    <location>
        <begin position="404"/>
        <end position="426"/>
    </location>
</feature>
<feature type="transmembrane region" description="Helical" evidence="7">
    <location>
        <begin position="496"/>
        <end position="516"/>
    </location>
</feature>
<keyword evidence="3 7" id="KW-0812">Transmembrane</keyword>
<evidence type="ECO:0000259" key="8">
    <source>
        <dbReference type="Pfam" id="PF03772"/>
    </source>
</evidence>
<feature type="transmembrane region" description="Helical" evidence="7">
    <location>
        <begin position="371"/>
        <end position="392"/>
    </location>
</feature>
<keyword evidence="11" id="KW-1185">Reference proteome</keyword>
<evidence type="ECO:0000259" key="9">
    <source>
        <dbReference type="Pfam" id="PF13567"/>
    </source>
</evidence>
<organism evidence="10 11">
    <name type="scientific">Sphingomonas donggukensis</name>
    <dbReference type="NCBI Taxonomy" id="2949093"/>
    <lineage>
        <taxon>Bacteria</taxon>
        <taxon>Pseudomonadati</taxon>
        <taxon>Pseudomonadota</taxon>
        <taxon>Alphaproteobacteria</taxon>
        <taxon>Sphingomonadales</taxon>
        <taxon>Sphingomonadaceae</taxon>
        <taxon>Sphingomonas</taxon>
    </lineage>
</organism>
<protein>
    <submittedName>
        <fullName evidence="10">ComEC family competence protein</fullName>
    </submittedName>
</protein>
<evidence type="ECO:0000313" key="10">
    <source>
        <dbReference type="EMBL" id="URW76363.1"/>
    </source>
</evidence>
<feature type="transmembrane region" description="Helical" evidence="7">
    <location>
        <begin position="28"/>
        <end position="46"/>
    </location>
</feature>
<gene>
    <name evidence="10" type="ORF">M9980_03840</name>
</gene>
<dbReference type="InterPro" id="IPR004477">
    <property type="entry name" value="ComEC_N"/>
</dbReference>
<keyword evidence="4 7" id="KW-1133">Transmembrane helix</keyword>
<feature type="transmembrane region" description="Helical" evidence="7">
    <location>
        <begin position="523"/>
        <end position="540"/>
    </location>
</feature>
<keyword evidence="5 7" id="KW-0472">Membrane</keyword>